<feature type="region of interest" description="Disordered" evidence="6">
    <location>
        <begin position="1"/>
        <end position="129"/>
    </location>
</feature>
<feature type="compositionally biased region" description="Polar residues" evidence="6">
    <location>
        <begin position="154"/>
        <end position="165"/>
    </location>
</feature>
<feature type="zinc finger region" description="C3H1-type" evidence="5">
    <location>
        <begin position="375"/>
        <end position="403"/>
    </location>
</feature>
<organism evidence="8 9">
    <name type="scientific">Serendipita vermifera MAFF 305830</name>
    <dbReference type="NCBI Taxonomy" id="933852"/>
    <lineage>
        <taxon>Eukaryota</taxon>
        <taxon>Fungi</taxon>
        <taxon>Dikarya</taxon>
        <taxon>Basidiomycota</taxon>
        <taxon>Agaricomycotina</taxon>
        <taxon>Agaricomycetes</taxon>
        <taxon>Sebacinales</taxon>
        <taxon>Serendipitaceae</taxon>
        <taxon>Serendipita</taxon>
    </lineage>
</organism>
<feature type="zinc finger region" description="C3H1-type" evidence="5">
    <location>
        <begin position="337"/>
        <end position="365"/>
    </location>
</feature>
<evidence type="ECO:0000256" key="6">
    <source>
        <dbReference type="SAM" id="MobiDB-lite"/>
    </source>
</evidence>
<feature type="compositionally biased region" description="Polar residues" evidence="6">
    <location>
        <begin position="1"/>
        <end position="11"/>
    </location>
</feature>
<dbReference type="InterPro" id="IPR000571">
    <property type="entry name" value="Znf_CCCH"/>
</dbReference>
<feature type="region of interest" description="Disordered" evidence="6">
    <location>
        <begin position="154"/>
        <end position="200"/>
    </location>
</feature>
<evidence type="ECO:0000313" key="8">
    <source>
        <dbReference type="EMBL" id="KIM29722.1"/>
    </source>
</evidence>
<dbReference type="HOGENOM" id="CLU_444207_0_0_1"/>
<reference evidence="9" key="2">
    <citation type="submission" date="2015-01" db="EMBL/GenBank/DDBJ databases">
        <title>Evolutionary Origins and Diversification of the Mycorrhizal Mutualists.</title>
        <authorList>
            <consortium name="DOE Joint Genome Institute"/>
            <consortium name="Mycorrhizal Genomics Consortium"/>
            <person name="Kohler A."/>
            <person name="Kuo A."/>
            <person name="Nagy L.G."/>
            <person name="Floudas D."/>
            <person name="Copeland A."/>
            <person name="Barry K.W."/>
            <person name="Cichocki N."/>
            <person name="Veneault-Fourrey C."/>
            <person name="LaButti K."/>
            <person name="Lindquist E.A."/>
            <person name="Lipzen A."/>
            <person name="Lundell T."/>
            <person name="Morin E."/>
            <person name="Murat C."/>
            <person name="Riley R."/>
            <person name="Ohm R."/>
            <person name="Sun H."/>
            <person name="Tunlid A."/>
            <person name="Henrissat B."/>
            <person name="Grigoriev I.V."/>
            <person name="Hibbett D.S."/>
            <person name="Martin F."/>
        </authorList>
    </citation>
    <scope>NUCLEOTIDE SEQUENCE [LARGE SCALE GENOMIC DNA]</scope>
    <source>
        <strain evidence="9">MAFF 305830</strain>
    </source>
</reference>
<dbReference type="Gene3D" id="4.10.1000.10">
    <property type="entry name" value="Zinc finger, CCCH-type"/>
    <property type="match status" value="2"/>
</dbReference>
<keyword evidence="9" id="KW-1185">Reference proteome</keyword>
<dbReference type="SMART" id="SM00356">
    <property type="entry name" value="ZnF_C3H1"/>
    <property type="match status" value="2"/>
</dbReference>
<feature type="compositionally biased region" description="Polar residues" evidence="6">
    <location>
        <begin position="97"/>
        <end position="116"/>
    </location>
</feature>
<dbReference type="InterPro" id="IPR036855">
    <property type="entry name" value="Znf_CCCH_sf"/>
</dbReference>
<dbReference type="AlphaFoldDB" id="A0A0C2XL43"/>
<evidence type="ECO:0000256" key="3">
    <source>
        <dbReference type="ARBA" id="ARBA00022771"/>
    </source>
</evidence>
<dbReference type="GO" id="GO:0003729">
    <property type="term" value="F:mRNA binding"/>
    <property type="evidence" value="ECO:0007669"/>
    <property type="project" value="InterPro"/>
</dbReference>
<dbReference type="EMBL" id="KN824287">
    <property type="protein sequence ID" value="KIM29722.1"/>
    <property type="molecule type" value="Genomic_DNA"/>
</dbReference>
<dbReference type="Pfam" id="PF00642">
    <property type="entry name" value="zf-CCCH"/>
    <property type="match status" value="2"/>
</dbReference>
<feature type="domain" description="C3H1-type" evidence="7">
    <location>
        <begin position="337"/>
        <end position="365"/>
    </location>
</feature>
<dbReference type="STRING" id="933852.A0A0C2XL43"/>
<dbReference type="PANTHER" id="PTHR12547">
    <property type="entry name" value="CCCH ZINC FINGER/TIS11-RELATED"/>
    <property type="match status" value="1"/>
</dbReference>
<keyword evidence="3 5" id="KW-0863">Zinc-finger</keyword>
<dbReference type="FunFam" id="4.10.1000.10:FF:000001">
    <property type="entry name" value="zinc finger CCCH domain-containing protein 15-like"/>
    <property type="match status" value="1"/>
</dbReference>
<feature type="domain" description="C3H1-type" evidence="7">
    <location>
        <begin position="375"/>
        <end position="403"/>
    </location>
</feature>
<feature type="region of interest" description="Disordered" evidence="6">
    <location>
        <begin position="543"/>
        <end position="615"/>
    </location>
</feature>
<evidence type="ECO:0000256" key="4">
    <source>
        <dbReference type="ARBA" id="ARBA00022833"/>
    </source>
</evidence>
<keyword evidence="2" id="KW-0677">Repeat</keyword>
<evidence type="ECO:0000256" key="5">
    <source>
        <dbReference type="PROSITE-ProRule" id="PRU00723"/>
    </source>
</evidence>
<dbReference type="Proteomes" id="UP000054097">
    <property type="component" value="Unassembled WGS sequence"/>
</dbReference>
<evidence type="ECO:0000256" key="2">
    <source>
        <dbReference type="ARBA" id="ARBA00022737"/>
    </source>
</evidence>
<evidence type="ECO:0000256" key="1">
    <source>
        <dbReference type="ARBA" id="ARBA00022723"/>
    </source>
</evidence>
<feature type="compositionally biased region" description="Polar residues" evidence="6">
    <location>
        <begin position="427"/>
        <end position="439"/>
    </location>
</feature>
<feature type="compositionally biased region" description="Polar residues" evidence="6">
    <location>
        <begin position="463"/>
        <end position="474"/>
    </location>
</feature>
<keyword evidence="4 5" id="KW-0862">Zinc</keyword>
<evidence type="ECO:0000313" key="9">
    <source>
        <dbReference type="Proteomes" id="UP000054097"/>
    </source>
</evidence>
<dbReference type="PANTHER" id="PTHR12547:SF18">
    <property type="entry name" value="PROTEIN TIS11"/>
    <property type="match status" value="1"/>
</dbReference>
<feature type="compositionally biased region" description="Low complexity" evidence="6">
    <location>
        <begin position="49"/>
        <end position="60"/>
    </location>
</feature>
<keyword evidence="1 5" id="KW-0479">Metal-binding</keyword>
<accession>A0A0C2XL43</accession>
<sequence>MSTSVPKSTPYMSDKRGPPYGPMGRQPSWDSMHALTDGMQKMSVRNTPNAAGAGAAANGAKQRRGSHSDSSSESAAIVTPVPSKDIDAVNGKDASKGQASQLHGNQYQSPHTTTGFQYRGSMPPGALGKSDEVLQVDYNLQPRHFIPGTMTSTPMMNNGPGSRTLQSSSFGQNSQNGPNGAASNFPNVPQPPNLAGFYGQNAGFSANGPSAVEKAAQDMAAQIALNNALQGLSQQQTNMNPAALAAAAAAAGYGNPPMLPGLYPNSLYNAPGPSPGVPPFYAGQDGVAQAVANAVASLPPGAFHAALQQAGLAAYPMGTPPASNQGGPSANNRKLGLYKTELCRSWEEKGTCRYGPKCQFAHGEDEIKRVQRHPKYKTEICRTFWLSGSCPYGKRCCFIHTELPAGGASGPSEEQKEAQETRERAQSAGSDSEQQQTSMLARIKRNEPTTPSPPTATAMPQGVNGSMNSPNSGRPTPAALRVDTKSLEQTVPKNSYPYTSNPAMPAPGLSMDVRVGRLSPVPATAGADFGRHAAARLEVVGVSPQSTQTQRPPHPGHLRSVSQTFASSAIEPTGGRDSPAMGNPHNRSDSWGPNAMMAPASAIEPPTRYNERKWA</sequence>
<proteinExistence type="predicted"/>
<gene>
    <name evidence="8" type="ORF">M408DRAFT_22588</name>
</gene>
<dbReference type="SUPFAM" id="SSF90229">
    <property type="entry name" value="CCCH zinc finger"/>
    <property type="match status" value="2"/>
</dbReference>
<dbReference type="FunFam" id="4.10.1000.10:FF:000002">
    <property type="entry name" value="Zinc finger protein 36, C3H1 type-like 1"/>
    <property type="match status" value="1"/>
</dbReference>
<feature type="compositionally biased region" description="Low complexity" evidence="6">
    <location>
        <begin position="166"/>
        <end position="180"/>
    </location>
</feature>
<reference evidence="8 9" key="1">
    <citation type="submission" date="2014-04" db="EMBL/GenBank/DDBJ databases">
        <authorList>
            <consortium name="DOE Joint Genome Institute"/>
            <person name="Kuo A."/>
            <person name="Zuccaro A."/>
            <person name="Kohler A."/>
            <person name="Nagy L.G."/>
            <person name="Floudas D."/>
            <person name="Copeland A."/>
            <person name="Barry K.W."/>
            <person name="Cichocki N."/>
            <person name="Veneault-Fourrey C."/>
            <person name="LaButti K."/>
            <person name="Lindquist E.A."/>
            <person name="Lipzen A."/>
            <person name="Lundell T."/>
            <person name="Morin E."/>
            <person name="Murat C."/>
            <person name="Sun H."/>
            <person name="Tunlid A."/>
            <person name="Henrissat B."/>
            <person name="Grigoriev I.V."/>
            <person name="Hibbett D.S."/>
            <person name="Martin F."/>
            <person name="Nordberg H.P."/>
            <person name="Cantor M.N."/>
            <person name="Hua S.X."/>
        </authorList>
    </citation>
    <scope>NUCLEOTIDE SEQUENCE [LARGE SCALE GENOMIC DNA]</scope>
    <source>
        <strain evidence="8 9">MAFF 305830</strain>
    </source>
</reference>
<name>A0A0C2XL43_SERVB</name>
<protein>
    <recommendedName>
        <fullName evidence="7">C3H1-type domain-containing protein</fullName>
    </recommendedName>
</protein>
<feature type="compositionally biased region" description="Basic and acidic residues" evidence="6">
    <location>
        <begin position="413"/>
        <end position="425"/>
    </location>
</feature>
<dbReference type="OrthoDB" id="410307at2759"/>
<feature type="region of interest" description="Disordered" evidence="6">
    <location>
        <begin position="403"/>
        <end position="478"/>
    </location>
</feature>
<evidence type="ECO:0000259" key="7">
    <source>
        <dbReference type="PROSITE" id="PS50103"/>
    </source>
</evidence>
<dbReference type="PROSITE" id="PS50103">
    <property type="entry name" value="ZF_C3H1"/>
    <property type="match status" value="2"/>
</dbReference>
<dbReference type="GO" id="GO:0008270">
    <property type="term" value="F:zinc ion binding"/>
    <property type="evidence" value="ECO:0007669"/>
    <property type="project" value="UniProtKB-KW"/>
</dbReference>
<dbReference type="InterPro" id="IPR045877">
    <property type="entry name" value="ZFP36-like"/>
</dbReference>